<protein>
    <submittedName>
        <fullName evidence="2">Uncharacterized protein</fullName>
    </submittedName>
</protein>
<keyword evidence="3" id="KW-1185">Reference proteome</keyword>
<gene>
    <name evidence="2" type="ORF">N7469_002689</name>
</gene>
<dbReference type="GeneID" id="81380776"/>
<reference evidence="2" key="2">
    <citation type="journal article" date="2023" name="IMA Fungus">
        <title>Comparative genomic study of the Penicillium genus elucidates a diverse pangenome and 15 lateral gene transfer events.</title>
        <authorList>
            <person name="Petersen C."/>
            <person name="Sorensen T."/>
            <person name="Nielsen M.R."/>
            <person name="Sondergaard T.E."/>
            <person name="Sorensen J.L."/>
            <person name="Fitzpatrick D.A."/>
            <person name="Frisvad J.C."/>
            <person name="Nielsen K.L."/>
        </authorList>
    </citation>
    <scope>NUCLEOTIDE SEQUENCE</scope>
    <source>
        <strain evidence="2">IBT 23319</strain>
    </source>
</reference>
<dbReference type="EMBL" id="JAPQKT010000002">
    <property type="protein sequence ID" value="KAJ5241098.1"/>
    <property type="molecule type" value="Genomic_DNA"/>
</dbReference>
<proteinExistence type="predicted"/>
<dbReference type="Proteomes" id="UP001147733">
    <property type="component" value="Unassembled WGS sequence"/>
</dbReference>
<feature type="compositionally biased region" description="Pro residues" evidence="1">
    <location>
        <begin position="198"/>
        <end position="209"/>
    </location>
</feature>
<accession>A0A9W9PAU1</accession>
<dbReference type="AlphaFoldDB" id="A0A9W9PAU1"/>
<organism evidence="2 3">
    <name type="scientific">Penicillium citrinum</name>
    <dbReference type="NCBI Taxonomy" id="5077"/>
    <lineage>
        <taxon>Eukaryota</taxon>
        <taxon>Fungi</taxon>
        <taxon>Dikarya</taxon>
        <taxon>Ascomycota</taxon>
        <taxon>Pezizomycotina</taxon>
        <taxon>Eurotiomycetes</taxon>
        <taxon>Eurotiomycetidae</taxon>
        <taxon>Eurotiales</taxon>
        <taxon>Aspergillaceae</taxon>
        <taxon>Penicillium</taxon>
    </lineage>
</organism>
<feature type="compositionally biased region" description="Low complexity" evidence="1">
    <location>
        <begin position="210"/>
        <end position="221"/>
    </location>
</feature>
<sequence>MYNIFTKGNVEIVSPQGNLPALRSNSTTRNGFTSEIAAWLALSTGSDTIGSNDDDSGIVYIDPRLWGEPDDDRHVSCNEPCTYVLPPMTLPIPGTWHYPSLVTGIGVGIDIPTNIVYLGTTTNTTTHITTTTTTTISIPPYHGNVVPFWNVVIPSGVNSSVFTPTPSIIHPAFNITWPPFEHGGTSYPGTIVPFYPPPWTPASPAPTPSPGQSTASTSSSPEEIVTSKLSKSTGGVETGSGGTKTTSEGGGDDDNHGGHHPVAHHSGPAKPTCTNRKLCGTSSPNRDPSNPNNPEPEGDPDNDPSSISKECSTSTYSSCNTACVTASSTSSCSSTCRDIVGCDTTGASAVDGYTLGPIITGTVEVWSGVADDQPSDTTANWSAGKAIYDAETPTASTTVSTITKVILDTATATATVTGTVGWASVAAASRYGPLGNIMTDYNLNLL</sequence>
<reference evidence="2" key="1">
    <citation type="submission" date="2022-11" db="EMBL/GenBank/DDBJ databases">
        <authorList>
            <person name="Petersen C."/>
        </authorList>
    </citation>
    <scope>NUCLEOTIDE SEQUENCE</scope>
    <source>
        <strain evidence="2">IBT 23319</strain>
    </source>
</reference>
<evidence type="ECO:0000256" key="1">
    <source>
        <dbReference type="SAM" id="MobiDB-lite"/>
    </source>
</evidence>
<evidence type="ECO:0000313" key="3">
    <source>
        <dbReference type="Proteomes" id="UP001147733"/>
    </source>
</evidence>
<name>A0A9W9PAU1_PENCI</name>
<feature type="region of interest" description="Disordered" evidence="1">
    <location>
        <begin position="198"/>
        <end position="310"/>
    </location>
</feature>
<comment type="caution">
    <text evidence="2">The sequence shown here is derived from an EMBL/GenBank/DDBJ whole genome shotgun (WGS) entry which is preliminary data.</text>
</comment>
<dbReference type="OrthoDB" id="73875at2759"/>
<feature type="compositionally biased region" description="Low complexity" evidence="1">
    <location>
        <begin position="282"/>
        <end position="292"/>
    </location>
</feature>
<dbReference type="RefSeq" id="XP_056504103.1">
    <property type="nucleotide sequence ID" value="XM_056641609.1"/>
</dbReference>
<evidence type="ECO:0000313" key="2">
    <source>
        <dbReference type="EMBL" id="KAJ5241098.1"/>
    </source>
</evidence>